<accession>A0A7X1ZBE2</accession>
<name>A0A7X1ZBE2_9LACT</name>
<organism evidence="3 4">
    <name type="scientific">Lactococcus hircilactis</name>
    <dbReference type="NCBI Taxonomy" id="1494462"/>
    <lineage>
        <taxon>Bacteria</taxon>
        <taxon>Bacillati</taxon>
        <taxon>Bacillota</taxon>
        <taxon>Bacilli</taxon>
        <taxon>Lactobacillales</taxon>
        <taxon>Streptococcaceae</taxon>
        <taxon>Lactococcus</taxon>
    </lineage>
</organism>
<evidence type="ECO:0000259" key="1">
    <source>
        <dbReference type="Pfam" id="PF06926"/>
    </source>
</evidence>
<dbReference type="Proteomes" id="UP000439550">
    <property type="component" value="Unassembled WGS sequence"/>
</dbReference>
<dbReference type="OrthoDB" id="3199595at2"/>
<keyword evidence="4" id="KW-1185">Reference proteome</keyword>
<feature type="domain" description="Phage replisome organiser N-terminal" evidence="2">
    <location>
        <begin position="9"/>
        <end position="124"/>
    </location>
</feature>
<evidence type="ECO:0000313" key="4">
    <source>
        <dbReference type="Proteomes" id="UP000439550"/>
    </source>
</evidence>
<gene>
    <name evidence="3" type="ORF">GHI93_10100</name>
</gene>
<evidence type="ECO:0000259" key="2">
    <source>
        <dbReference type="Pfam" id="PF09681"/>
    </source>
</evidence>
<dbReference type="Pfam" id="PF09681">
    <property type="entry name" value="Phage_rep_org_N"/>
    <property type="match status" value="1"/>
</dbReference>
<evidence type="ECO:0000313" key="3">
    <source>
        <dbReference type="EMBL" id="MQW40276.1"/>
    </source>
</evidence>
<proteinExistence type="predicted"/>
<sequence>MADNKKYYYMRLKENFFDSDEMIILENMDNGDGIIYSNILLKLYLRSLKYEGRLMFNERIPFNPQMLSTIVRHPVGVVEKAIKAFIDLGLVEVMDNGAIYMLDIQNFIGKTSTEAERKKIYRDRISKEKILSSGQMSGQLSDVRTPEIELESELEKEKEKEKEKEPDINEKFTRFFSTFTNFTKKNQNRRAMSLQTFLELPSFQQEQAIIGAKNYVEWYPKENPGDVTYQFSVNAFEFLRNMVFMDYQEMPEVKKVAKKKKWI</sequence>
<comment type="caution">
    <text evidence="3">The sequence shown here is derived from an EMBL/GenBank/DDBJ whole genome shotgun (WGS) entry which is preliminary data.</text>
</comment>
<dbReference type="RefSeq" id="WP_153496940.1">
    <property type="nucleotide sequence ID" value="NZ_WITJ01000015.1"/>
</dbReference>
<reference evidence="3 4" key="1">
    <citation type="submission" date="2019-10" db="EMBL/GenBank/DDBJ databases">
        <authorList>
            <person name="Dong K."/>
        </authorList>
    </citation>
    <scope>NUCLEOTIDE SEQUENCE [LARGE SCALE GENOMIC DNA]</scope>
    <source>
        <strain evidence="3 4">DSM 28960</strain>
    </source>
</reference>
<feature type="domain" description="Putative replisome organiser C-terminal" evidence="1">
    <location>
        <begin position="169"/>
        <end position="254"/>
    </location>
</feature>
<dbReference type="Pfam" id="PF06926">
    <property type="entry name" value="Rep_Org_C"/>
    <property type="match status" value="1"/>
</dbReference>
<dbReference type="InterPro" id="IPR009696">
    <property type="entry name" value="Rep_Org_C"/>
</dbReference>
<dbReference type="NCBIfam" id="TIGR01714">
    <property type="entry name" value="phage_rep_org_N"/>
    <property type="match status" value="1"/>
</dbReference>
<protein>
    <submittedName>
        <fullName evidence="3">Prephenate dehydrogenase</fullName>
    </submittedName>
</protein>
<dbReference type="AlphaFoldDB" id="A0A7X1ZBE2"/>
<dbReference type="InterPro" id="IPR010056">
    <property type="entry name" value="Phage_rep_org__N"/>
</dbReference>
<dbReference type="EMBL" id="WITJ01000015">
    <property type="protein sequence ID" value="MQW40276.1"/>
    <property type="molecule type" value="Genomic_DNA"/>
</dbReference>